<keyword evidence="1" id="KW-0472">Membrane</keyword>
<dbReference type="Proteomes" id="UP000001695">
    <property type="component" value="Chromosome"/>
</dbReference>
<protein>
    <recommendedName>
        <fullName evidence="4">DUF1640 domain-containing protein</fullName>
    </recommendedName>
</protein>
<sequence>MTAILFDTLRLSRTLRDKGHFTPEQAEALAEALGEASQDNLATKSDISDLKAELAATKADLLKWIIGMIGLQTITIISVLLKMAH</sequence>
<proteinExistence type="predicted"/>
<evidence type="ECO:0000313" key="3">
    <source>
        <dbReference type="Proteomes" id="UP000001695"/>
    </source>
</evidence>
<keyword evidence="3" id="KW-1185">Reference proteome</keyword>
<dbReference type="OrthoDB" id="7991866at2"/>
<dbReference type="KEGG" id="bid:Bind_1491"/>
<feature type="transmembrane region" description="Helical" evidence="1">
    <location>
        <begin position="61"/>
        <end position="81"/>
    </location>
</feature>
<dbReference type="EMBL" id="CP001016">
    <property type="protein sequence ID" value="ACB95124.1"/>
    <property type="molecule type" value="Genomic_DNA"/>
</dbReference>
<dbReference type="STRING" id="395963.Bind_1491"/>
<keyword evidence="1" id="KW-1133">Transmembrane helix</keyword>
<gene>
    <name evidence="2" type="ordered locus">Bind_1491</name>
</gene>
<dbReference type="HOGENOM" id="CLU_127685_1_1_5"/>
<name>B2IKT5_BEII9</name>
<dbReference type="RefSeq" id="WP_012384481.1">
    <property type="nucleotide sequence ID" value="NC_010581.1"/>
</dbReference>
<reference evidence="3" key="1">
    <citation type="submission" date="2008-03" db="EMBL/GenBank/DDBJ databases">
        <title>Complete sequence of chromosome of Beijerinckia indica subsp. indica ATCC 9039.</title>
        <authorList>
            <consortium name="US DOE Joint Genome Institute"/>
            <person name="Copeland A."/>
            <person name="Lucas S."/>
            <person name="Lapidus A."/>
            <person name="Glavina del Rio T."/>
            <person name="Dalin E."/>
            <person name="Tice H."/>
            <person name="Bruce D."/>
            <person name="Goodwin L."/>
            <person name="Pitluck S."/>
            <person name="LaButti K."/>
            <person name="Schmutz J."/>
            <person name="Larimer F."/>
            <person name="Land M."/>
            <person name="Hauser L."/>
            <person name="Kyrpides N."/>
            <person name="Mikhailova N."/>
            <person name="Dunfield P.F."/>
            <person name="Dedysh S.N."/>
            <person name="Liesack W."/>
            <person name="Saw J.H."/>
            <person name="Alam M."/>
            <person name="Chen Y."/>
            <person name="Murrell J.C."/>
            <person name="Richardson P."/>
        </authorList>
    </citation>
    <scope>NUCLEOTIDE SEQUENCE [LARGE SCALE GENOMIC DNA]</scope>
    <source>
        <strain evidence="3">ATCC 9039 / DSM 1715 / NCIMB 8712</strain>
    </source>
</reference>
<dbReference type="eggNOG" id="ENOG50335DQ">
    <property type="taxonomic scope" value="Bacteria"/>
</dbReference>
<reference evidence="2 3" key="2">
    <citation type="journal article" date="2010" name="J. Bacteriol.">
        <title>Complete genome sequence of Beijerinckia indica subsp. indica.</title>
        <authorList>
            <person name="Tamas I."/>
            <person name="Dedysh S.N."/>
            <person name="Liesack W."/>
            <person name="Stott M.B."/>
            <person name="Alam M."/>
            <person name="Murrell J.C."/>
            <person name="Dunfield P.F."/>
        </authorList>
    </citation>
    <scope>NUCLEOTIDE SEQUENCE [LARGE SCALE GENOMIC DNA]</scope>
    <source>
        <strain evidence="3">ATCC 9039 / DSM 1715 / NCIMB 8712</strain>
    </source>
</reference>
<keyword evidence="1" id="KW-0812">Transmembrane</keyword>
<accession>B2IKT5</accession>
<dbReference type="AlphaFoldDB" id="B2IKT5"/>
<evidence type="ECO:0000313" key="2">
    <source>
        <dbReference type="EMBL" id="ACB95124.1"/>
    </source>
</evidence>
<organism evidence="2 3">
    <name type="scientific">Beijerinckia indica subsp. indica (strain ATCC 9039 / DSM 1715 / NCIMB 8712)</name>
    <dbReference type="NCBI Taxonomy" id="395963"/>
    <lineage>
        <taxon>Bacteria</taxon>
        <taxon>Pseudomonadati</taxon>
        <taxon>Pseudomonadota</taxon>
        <taxon>Alphaproteobacteria</taxon>
        <taxon>Hyphomicrobiales</taxon>
        <taxon>Beijerinckiaceae</taxon>
        <taxon>Beijerinckia</taxon>
    </lineage>
</organism>
<evidence type="ECO:0000256" key="1">
    <source>
        <dbReference type="SAM" id="Phobius"/>
    </source>
</evidence>
<evidence type="ECO:0008006" key="4">
    <source>
        <dbReference type="Google" id="ProtNLM"/>
    </source>
</evidence>